<organism evidence="3 4">
    <name type="scientific">Hymenobacter negativus</name>
    <dbReference type="NCBI Taxonomy" id="2795026"/>
    <lineage>
        <taxon>Bacteria</taxon>
        <taxon>Pseudomonadati</taxon>
        <taxon>Bacteroidota</taxon>
        <taxon>Cytophagia</taxon>
        <taxon>Cytophagales</taxon>
        <taxon>Hymenobacteraceae</taxon>
        <taxon>Hymenobacter</taxon>
    </lineage>
</organism>
<feature type="domain" description="Bacterial repeat" evidence="2">
    <location>
        <begin position="159"/>
        <end position="227"/>
    </location>
</feature>
<sequence length="822" mass="86966">MTEKYKVAINGVVLSTDFNFREAYTPTASGTRVAGVKELHSLRFNHTADTQVATSEAVIDDLYLGTNPIADVNFGGASTTRTITVTQPAFGTISLAPARATYNVGDQVTATLTLPQGYQNNGWTGSLTGTTLVQTFTVTTNMTIGADTGVDPINPPALYTVSVAQPANGTITLSPAAASGQYYAGTRVTATITTESCYQFNGWTGALSGTQTSQTFTVTANASLGATIAVNTTPSVKRVVASVADFRSALAAMNPGDTIEVANGTYNLGSANITRSGCQQRPIVIRARNQGLAVLSGNTTLTFESVQYIRLEGFAVRSASVGTGIKLLNSRRITIARNAFALTETSSCNWIYIGDTFGSTAPLKSGGNVMEYNSFDGKTQTGKYIVFDGTATQQSQHDTVRYNLFKNNGPRAVNEQESIRVGVSGLSPSSGFTVIEHNLFQACDGDPEIVSIKSCDNIVRFNTFQRSLGTVTLRQGRRNVVEGNYFFGEGKTGTFNGSTIGCGGIRVYGKDHLIFNNYMQGLTGSRFDAGITITNGDVTNSTTSLSSHNLAENVTIAFNTLVNNLSNIEIGFTNNGNYPLAPINCVLANNVVVENTNPIVLSYGASSLAGVAFANNFMYPTGTASLGIPATAAQIRTVNPLLMQPACAGPNCTQSLAYRVLRLAPQSPAIDAATGTFAFVSRDFENQSRTGLKDIGADEFNEISVVQQGPLDERHVGPDAVAYRYEYAYPVVSSAASATVGKNVSLYPNPATADFTVHFDSAPASGTVLRVFTATGKLLKVVPAGQQPSFTVSVESMPAGMYYVRIEEPGQTASTLPLVVIK</sequence>
<dbReference type="EMBL" id="JAGETZ010000023">
    <property type="protein sequence ID" value="MBO2012940.1"/>
    <property type="molecule type" value="Genomic_DNA"/>
</dbReference>
<name>A0ABS3QQI4_9BACT</name>
<dbReference type="NCBIfam" id="TIGR04183">
    <property type="entry name" value="Por_Secre_tail"/>
    <property type="match status" value="1"/>
</dbReference>
<dbReference type="InterPro" id="IPR044060">
    <property type="entry name" value="Bacterial_rp_domain"/>
</dbReference>
<dbReference type="Gene3D" id="2.160.20.10">
    <property type="entry name" value="Single-stranded right-handed beta-helix, Pectin lyase-like"/>
    <property type="match status" value="1"/>
</dbReference>
<reference evidence="3 4" key="1">
    <citation type="submission" date="2021-03" db="EMBL/GenBank/DDBJ databases">
        <authorList>
            <person name="Kim M.K."/>
        </authorList>
    </citation>
    <scope>NUCLEOTIDE SEQUENCE [LARGE SCALE GENOMIC DNA]</scope>
    <source>
        <strain evidence="3 4">BT442</strain>
    </source>
</reference>
<evidence type="ECO:0000259" key="1">
    <source>
        <dbReference type="Pfam" id="PF18962"/>
    </source>
</evidence>
<dbReference type="Pfam" id="PF18998">
    <property type="entry name" value="Flg_new_2"/>
    <property type="match status" value="2"/>
</dbReference>
<dbReference type="SUPFAM" id="SSF51126">
    <property type="entry name" value="Pectin lyase-like"/>
    <property type="match status" value="1"/>
</dbReference>
<evidence type="ECO:0000313" key="4">
    <source>
        <dbReference type="Proteomes" id="UP000664369"/>
    </source>
</evidence>
<feature type="domain" description="Secretion system C-terminal sorting" evidence="1">
    <location>
        <begin position="746"/>
        <end position="812"/>
    </location>
</feature>
<dbReference type="Proteomes" id="UP000664369">
    <property type="component" value="Unassembled WGS sequence"/>
</dbReference>
<comment type="caution">
    <text evidence="3">The sequence shown here is derived from an EMBL/GenBank/DDBJ whole genome shotgun (WGS) entry which is preliminary data.</text>
</comment>
<dbReference type="InterPro" id="IPR039513">
    <property type="entry name" value="PL-6"/>
</dbReference>
<dbReference type="CDD" id="cd14251">
    <property type="entry name" value="PL-6"/>
    <property type="match status" value="1"/>
</dbReference>
<protein>
    <submittedName>
        <fullName evidence="3">T9SS type A sorting domain-containing protein</fullName>
    </submittedName>
</protein>
<proteinExistence type="predicted"/>
<feature type="domain" description="Bacterial repeat" evidence="2">
    <location>
        <begin position="82"/>
        <end position="146"/>
    </location>
</feature>
<accession>A0ABS3QQI4</accession>
<dbReference type="Pfam" id="PF14592">
    <property type="entry name" value="Chondroitinas_B"/>
    <property type="match status" value="1"/>
</dbReference>
<dbReference type="InterPro" id="IPR012334">
    <property type="entry name" value="Pectin_lyas_fold"/>
</dbReference>
<gene>
    <name evidence="3" type="ORF">J4E00_28010</name>
</gene>
<dbReference type="InterPro" id="IPR026444">
    <property type="entry name" value="Secre_tail"/>
</dbReference>
<dbReference type="InterPro" id="IPR011050">
    <property type="entry name" value="Pectin_lyase_fold/virulence"/>
</dbReference>
<evidence type="ECO:0000313" key="3">
    <source>
        <dbReference type="EMBL" id="MBO2012940.1"/>
    </source>
</evidence>
<dbReference type="Pfam" id="PF18962">
    <property type="entry name" value="Por_Secre_tail"/>
    <property type="match status" value="1"/>
</dbReference>
<evidence type="ECO:0000259" key="2">
    <source>
        <dbReference type="Pfam" id="PF18998"/>
    </source>
</evidence>
<keyword evidence="4" id="KW-1185">Reference proteome</keyword>